<evidence type="ECO:0000256" key="4">
    <source>
        <dbReference type="ARBA" id="ARBA00022960"/>
    </source>
</evidence>
<dbReference type="KEGG" id="shj:SHELI_v1c02630"/>
<dbReference type="EMBL" id="CP017015">
    <property type="protein sequence ID" value="AOG60218.1"/>
    <property type="molecule type" value="Genomic_DNA"/>
</dbReference>
<evidence type="ECO:0000256" key="1">
    <source>
        <dbReference type="ARBA" id="ARBA00004496"/>
    </source>
</evidence>
<keyword evidence="5 7" id="KW-0175">Coiled coil</keyword>
<evidence type="ECO:0008006" key="10">
    <source>
        <dbReference type="Google" id="ProtNLM"/>
    </source>
</evidence>
<name>A0A1B3SJX2_9MOLU</name>
<evidence type="ECO:0000256" key="5">
    <source>
        <dbReference type="ARBA" id="ARBA00023054"/>
    </source>
</evidence>
<keyword evidence="6" id="KW-0131">Cell cycle</keyword>
<evidence type="ECO:0000256" key="6">
    <source>
        <dbReference type="ARBA" id="ARBA00023306"/>
    </source>
</evidence>
<dbReference type="InterPro" id="IPR019933">
    <property type="entry name" value="DivIVA_domain"/>
</dbReference>
<accession>A0A1B3SJX2</accession>
<keyword evidence="4" id="KW-0133">Cell shape</keyword>
<sequence length="109" mass="12821">MANYIKLTNNDILNKDFDIEYKGYKVEEVDAFLDVILEDYKVFEEMKKNFEEEKAALLKRNEVLEEELAKTRGVLKLTKEQQEALSREGLSSAQILQRISNLEKKNFDK</sequence>
<evidence type="ECO:0000256" key="2">
    <source>
        <dbReference type="ARBA" id="ARBA00022490"/>
    </source>
</evidence>
<dbReference type="RefSeq" id="WP_069116006.1">
    <property type="nucleotide sequence ID" value="NZ_CP017015.1"/>
</dbReference>
<keyword evidence="3" id="KW-0132">Cell division</keyword>
<evidence type="ECO:0000313" key="9">
    <source>
        <dbReference type="Proteomes" id="UP000094378"/>
    </source>
</evidence>
<proteinExistence type="predicted"/>
<reference evidence="8 9" key="1">
    <citation type="submission" date="2016-08" db="EMBL/GenBank/DDBJ databases">
        <title>Complete genome sequence of Spiroplasma helicoides TABS-2 (DSM 22551).</title>
        <authorList>
            <person name="Shen W.-Y."/>
            <person name="Lo W.-S."/>
            <person name="Lai Y.-C."/>
            <person name="Kuo C.-H."/>
        </authorList>
    </citation>
    <scope>NUCLEOTIDE SEQUENCE [LARGE SCALE GENOMIC DNA]</scope>
    <source>
        <strain evidence="8 9">TABS-2</strain>
    </source>
</reference>
<dbReference type="GO" id="GO:0005737">
    <property type="term" value="C:cytoplasm"/>
    <property type="evidence" value="ECO:0007669"/>
    <property type="project" value="UniProtKB-SubCell"/>
</dbReference>
<dbReference type="InterPro" id="IPR011229">
    <property type="entry name" value="Cell_cycle_GpsB"/>
</dbReference>
<organism evidence="8 9">
    <name type="scientific">Spiroplasma helicoides</name>
    <dbReference type="NCBI Taxonomy" id="216938"/>
    <lineage>
        <taxon>Bacteria</taxon>
        <taxon>Bacillati</taxon>
        <taxon>Mycoplasmatota</taxon>
        <taxon>Mollicutes</taxon>
        <taxon>Entomoplasmatales</taxon>
        <taxon>Spiroplasmataceae</taxon>
        <taxon>Spiroplasma</taxon>
    </lineage>
</organism>
<protein>
    <recommendedName>
        <fullName evidence="10">DivIVA domain-containing protein</fullName>
    </recommendedName>
</protein>
<dbReference type="Gene3D" id="6.10.250.660">
    <property type="match status" value="1"/>
</dbReference>
<evidence type="ECO:0000313" key="8">
    <source>
        <dbReference type="EMBL" id="AOG60218.1"/>
    </source>
</evidence>
<evidence type="ECO:0000256" key="7">
    <source>
        <dbReference type="SAM" id="Coils"/>
    </source>
</evidence>
<dbReference type="PIRSF" id="PIRSF029938">
    <property type="entry name" value="UCP029938"/>
    <property type="match status" value="1"/>
</dbReference>
<keyword evidence="2" id="KW-0963">Cytoplasm</keyword>
<gene>
    <name evidence="8" type="ORF">SHELI_v1c02630</name>
</gene>
<evidence type="ECO:0000256" key="3">
    <source>
        <dbReference type="ARBA" id="ARBA00022618"/>
    </source>
</evidence>
<dbReference type="Pfam" id="PF05103">
    <property type="entry name" value="DivIVA"/>
    <property type="match status" value="1"/>
</dbReference>
<dbReference type="InterPro" id="IPR007793">
    <property type="entry name" value="DivIVA_fam"/>
</dbReference>
<feature type="coiled-coil region" evidence="7">
    <location>
        <begin position="33"/>
        <end position="81"/>
    </location>
</feature>
<dbReference type="OrthoDB" id="389699at2"/>
<dbReference type="GO" id="GO:0051301">
    <property type="term" value="P:cell division"/>
    <property type="evidence" value="ECO:0007669"/>
    <property type="project" value="UniProtKB-KW"/>
</dbReference>
<dbReference type="Proteomes" id="UP000094378">
    <property type="component" value="Chromosome"/>
</dbReference>
<keyword evidence="9" id="KW-1185">Reference proteome</keyword>
<dbReference type="PATRIC" id="fig|216938.3.peg.265"/>
<dbReference type="NCBIfam" id="TIGR03544">
    <property type="entry name" value="DivI1A_domain"/>
    <property type="match status" value="1"/>
</dbReference>
<dbReference type="GO" id="GO:0008360">
    <property type="term" value="P:regulation of cell shape"/>
    <property type="evidence" value="ECO:0007669"/>
    <property type="project" value="UniProtKB-KW"/>
</dbReference>
<comment type="subcellular location">
    <subcellularLocation>
        <location evidence="1">Cytoplasm</location>
    </subcellularLocation>
</comment>
<dbReference type="AlphaFoldDB" id="A0A1B3SJX2"/>
<dbReference type="STRING" id="216938.SHELI_v1c02630"/>